<keyword evidence="9" id="KW-1185">Reference proteome</keyword>
<dbReference type="PANTHER" id="PTHR22775:SF47">
    <property type="entry name" value="MEIOTICALLY UP-REGULATED GENE 122 PROTEIN"/>
    <property type="match status" value="1"/>
</dbReference>
<feature type="region of interest" description="Disordered" evidence="5">
    <location>
        <begin position="108"/>
        <end position="156"/>
    </location>
</feature>
<proteinExistence type="predicted"/>
<feature type="region of interest" description="Disordered" evidence="5">
    <location>
        <begin position="1"/>
        <end position="61"/>
    </location>
</feature>
<dbReference type="Proteomes" id="UP000248340">
    <property type="component" value="Unassembled WGS sequence"/>
</dbReference>
<keyword evidence="2" id="KW-0926">Vacuole</keyword>
<evidence type="ECO:0000313" key="9">
    <source>
        <dbReference type="Proteomes" id="UP000248340"/>
    </source>
</evidence>
<keyword evidence="3" id="KW-0175">Coiled coil</keyword>
<dbReference type="GO" id="GO:0016192">
    <property type="term" value="P:vesicle-mediated transport"/>
    <property type="evidence" value="ECO:0007669"/>
    <property type="project" value="UniProtKB-ARBA"/>
</dbReference>
<dbReference type="STRING" id="1448315.A0A319CYV5"/>
<dbReference type="GO" id="GO:0097576">
    <property type="term" value="P:vacuole fusion"/>
    <property type="evidence" value="ECO:0007669"/>
    <property type="project" value="UniProtKB-ARBA"/>
</dbReference>
<dbReference type="RefSeq" id="XP_025494203.1">
    <property type="nucleotide sequence ID" value="XM_025637889.1"/>
</dbReference>
<feature type="region of interest" description="Disordered" evidence="5">
    <location>
        <begin position="657"/>
        <end position="677"/>
    </location>
</feature>
<dbReference type="AlphaFoldDB" id="A0A319CYV5"/>
<dbReference type="VEuPathDB" id="FungiDB:BO82DRAFT_381883"/>
<dbReference type="Pfam" id="PF00787">
    <property type="entry name" value="PX"/>
    <property type="match status" value="1"/>
</dbReference>
<dbReference type="Gene3D" id="1.20.58.1070">
    <property type="match status" value="1"/>
</dbReference>
<dbReference type="Pfam" id="PF04938">
    <property type="entry name" value="SIP1"/>
    <property type="match status" value="1"/>
</dbReference>
<evidence type="ECO:0000256" key="4">
    <source>
        <dbReference type="ARBA" id="ARBA00054927"/>
    </source>
</evidence>
<comment type="function">
    <text evidence="4">Essential for proper morphogenesis of the vacuole. May exist as structural reinforcement on the surface of the vacuolar membrane and be required for maintenance against rupture by osmotic pressure.</text>
</comment>
<feature type="compositionally biased region" description="Low complexity" evidence="5">
    <location>
        <begin position="129"/>
        <end position="149"/>
    </location>
</feature>
<evidence type="ECO:0000259" key="6">
    <source>
        <dbReference type="PROSITE" id="PS50192"/>
    </source>
</evidence>
<dbReference type="FunFam" id="1.20.5.110:FF:000058">
    <property type="entry name" value="VAM7p Vacuolar SNARE protein"/>
    <property type="match status" value="1"/>
</dbReference>
<evidence type="ECO:0000256" key="5">
    <source>
        <dbReference type="SAM" id="MobiDB-lite"/>
    </source>
</evidence>
<dbReference type="InterPro" id="IPR035426">
    <property type="entry name" value="Gemin2/Brr1"/>
</dbReference>
<dbReference type="EMBL" id="KZ821686">
    <property type="protein sequence ID" value="PYH84003.1"/>
    <property type="molecule type" value="Genomic_DNA"/>
</dbReference>
<dbReference type="SMART" id="SM00397">
    <property type="entry name" value="t_SNARE"/>
    <property type="match status" value="1"/>
</dbReference>
<feature type="domain" description="T-SNARE coiled-coil homology" evidence="6">
    <location>
        <begin position="799"/>
        <end position="861"/>
    </location>
</feature>
<dbReference type="GO" id="GO:0035091">
    <property type="term" value="F:phosphatidylinositol binding"/>
    <property type="evidence" value="ECO:0007669"/>
    <property type="project" value="InterPro"/>
</dbReference>
<dbReference type="GO" id="GO:0007034">
    <property type="term" value="P:vacuolar transport"/>
    <property type="evidence" value="ECO:0007669"/>
    <property type="project" value="UniProtKB-ARBA"/>
</dbReference>
<dbReference type="CDD" id="cd06897">
    <property type="entry name" value="PX_SNARE"/>
    <property type="match status" value="1"/>
</dbReference>
<dbReference type="SUPFAM" id="SSF58038">
    <property type="entry name" value="SNARE fusion complex"/>
    <property type="match status" value="1"/>
</dbReference>
<evidence type="ECO:0000256" key="3">
    <source>
        <dbReference type="ARBA" id="ARBA00023054"/>
    </source>
</evidence>
<comment type="subcellular location">
    <subcellularLocation>
        <location evidence="1">Vacuole</location>
    </subcellularLocation>
</comment>
<evidence type="ECO:0000256" key="1">
    <source>
        <dbReference type="ARBA" id="ARBA00004116"/>
    </source>
</evidence>
<feature type="compositionally biased region" description="Acidic residues" evidence="5">
    <location>
        <begin position="350"/>
        <end position="370"/>
    </location>
</feature>
<evidence type="ECO:0008006" key="10">
    <source>
        <dbReference type="Google" id="ProtNLM"/>
    </source>
</evidence>
<dbReference type="GeneID" id="37140631"/>
<dbReference type="Gene3D" id="3.30.1520.10">
    <property type="entry name" value="Phox-like domain"/>
    <property type="match status" value="1"/>
</dbReference>
<feature type="domain" description="PX" evidence="7">
    <location>
        <begin position="476"/>
        <end position="591"/>
    </location>
</feature>
<dbReference type="PROSITE" id="PS50195">
    <property type="entry name" value="PX"/>
    <property type="match status" value="1"/>
</dbReference>
<dbReference type="Gene3D" id="1.20.5.110">
    <property type="match status" value="1"/>
</dbReference>
<dbReference type="PANTHER" id="PTHR22775">
    <property type="entry name" value="SORTING NEXIN"/>
    <property type="match status" value="1"/>
</dbReference>
<accession>A0A319CYV5</accession>
<dbReference type="SMART" id="SM00312">
    <property type="entry name" value="PX"/>
    <property type="match status" value="1"/>
</dbReference>
<dbReference type="GO" id="GO:0000387">
    <property type="term" value="P:spliceosomal snRNP assembly"/>
    <property type="evidence" value="ECO:0007669"/>
    <property type="project" value="InterPro"/>
</dbReference>
<dbReference type="PROSITE" id="PS50192">
    <property type="entry name" value="T_SNARE"/>
    <property type="match status" value="1"/>
</dbReference>
<dbReference type="InterPro" id="IPR001683">
    <property type="entry name" value="PX_dom"/>
</dbReference>
<dbReference type="GO" id="GO:0000329">
    <property type="term" value="C:fungal-type vacuole membrane"/>
    <property type="evidence" value="ECO:0007669"/>
    <property type="project" value="UniProtKB-ARBA"/>
</dbReference>
<name>A0A319CYV5_9EURO</name>
<dbReference type="CDD" id="cd15858">
    <property type="entry name" value="SNARE_VAM7"/>
    <property type="match status" value="1"/>
</dbReference>
<evidence type="ECO:0000259" key="7">
    <source>
        <dbReference type="PROSITE" id="PS50195"/>
    </source>
</evidence>
<feature type="region of interest" description="Disordered" evidence="5">
    <location>
        <begin position="169"/>
        <end position="189"/>
    </location>
</feature>
<dbReference type="InterPro" id="IPR036871">
    <property type="entry name" value="PX_dom_sf"/>
</dbReference>
<feature type="compositionally biased region" description="Basic and acidic residues" evidence="5">
    <location>
        <begin position="657"/>
        <end position="673"/>
    </location>
</feature>
<organism evidence="8 9">
    <name type="scientific">Aspergillus uvarum CBS 121591</name>
    <dbReference type="NCBI Taxonomy" id="1448315"/>
    <lineage>
        <taxon>Eukaryota</taxon>
        <taxon>Fungi</taxon>
        <taxon>Dikarya</taxon>
        <taxon>Ascomycota</taxon>
        <taxon>Pezizomycotina</taxon>
        <taxon>Eurotiomycetes</taxon>
        <taxon>Eurotiomycetidae</taxon>
        <taxon>Eurotiales</taxon>
        <taxon>Aspergillaceae</taxon>
        <taxon>Aspergillus</taxon>
        <taxon>Aspergillus subgen. Circumdati</taxon>
    </lineage>
</organism>
<gene>
    <name evidence="8" type="ORF">BO82DRAFT_381883</name>
</gene>
<dbReference type="InterPro" id="IPR000727">
    <property type="entry name" value="T_SNARE_dom"/>
</dbReference>
<reference evidence="8 9" key="1">
    <citation type="submission" date="2016-12" db="EMBL/GenBank/DDBJ databases">
        <title>The genomes of Aspergillus section Nigri reveals drivers in fungal speciation.</title>
        <authorList>
            <consortium name="DOE Joint Genome Institute"/>
            <person name="Vesth T.C."/>
            <person name="Nybo J."/>
            <person name="Theobald S."/>
            <person name="Brandl J."/>
            <person name="Frisvad J.C."/>
            <person name="Nielsen K.F."/>
            <person name="Lyhne E.K."/>
            <person name="Kogle M.E."/>
            <person name="Kuo A."/>
            <person name="Riley R."/>
            <person name="Clum A."/>
            <person name="Nolan M."/>
            <person name="Lipzen A."/>
            <person name="Salamov A."/>
            <person name="Henrissat B."/>
            <person name="Wiebenga A."/>
            <person name="De Vries R.P."/>
            <person name="Grigoriev I.V."/>
            <person name="Mortensen U.H."/>
            <person name="Andersen M.R."/>
            <person name="Baker S.E."/>
        </authorList>
    </citation>
    <scope>NUCLEOTIDE SEQUENCE [LARGE SCALE GENOMIC DNA]</scope>
    <source>
        <strain evidence="8 9">CBS 121591</strain>
    </source>
</reference>
<feature type="region of interest" description="Disordered" evidence="5">
    <location>
        <begin position="340"/>
        <end position="376"/>
    </location>
</feature>
<evidence type="ECO:0000313" key="8">
    <source>
        <dbReference type="EMBL" id="PYH84003.1"/>
    </source>
</evidence>
<feature type="region of interest" description="Disordered" evidence="5">
    <location>
        <begin position="423"/>
        <end position="442"/>
    </location>
</feature>
<protein>
    <recommendedName>
        <fullName evidence="10">SNARE complex subunit</fullName>
    </recommendedName>
</protein>
<dbReference type="OrthoDB" id="428895at2759"/>
<evidence type="ECO:0000256" key="2">
    <source>
        <dbReference type="ARBA" id="ARBA00022554"/>
    </source>
</evidence>
<sequence>MSNMPDKRKPSISASGASPYAKRSRASYADEGDEDETPRTVTPYERPRNHPVYGQKSAFPGLDTAGDDELFYGPAEDGLEYLRMVRSEANSLPFLFNAPPATTSHAIENANPDVSDDTTNQTEHPHPQATATTTAVTATTTTTTTTTTTSPPPLREGIYQDGVYFVPTNASQNPTTGPSATTPSHTQQPSDMEILPAQSTYYTLLHHRFLLLRSILKCTPPPDAIAALDHDHPISLPRHSRNARREWRRLLLAVDPQTVQLACMDMESVLGVLGIMARVMSENVRSGDEVKVRRIAAWAWGLLARCREVGQLGTEEVGEIRDLGKRAVRVLGRMREVEVEDGKKGGVGGGEDEDEEEGDVEGEAEAEAEGEGFATGNGAEVDLEMRDADADANAHADADADASAPQADLDELEAAKARLQAKLGGDGAADEEVQTNDADGNSAASEVALQIRAMLDMVITVVGEYYGQRDLLQAREFWREIAIPTTSISTTSPPFTIYNITLRLPLRSFTISKRYSDFTTFHTTLLNQTNAAPPAPLPPKSWLSSTVKNATLRESRREGLETYLRAINESDDPRWRNSPAWRAFLNLPSLGPNSTHNDHHSSSSTTSARLHAAITDPGSITSINGDSTTNTITDPTLWLDCFRDMKGHLHDARLHLTRRDQETTPQRQHESSARAKTSLVRAGSLIGALEAGLKNFASSSTANSSSGEGLPRLGDGEIRRRRDLLINARKEKDGLEDLLNAMAAKSRIDSAVASLADKEALMDIPAKGKKAVRAAGRVLGRETERTRELDNSGVLQLQKQMMQDQDGAVEELMRIVHRQKELGVAINNELVVQNELLKLTDEDATRLGDKIDIGKKRIGRIS</sequence>
<dbReference type="SUPFAM" id="SSF64268">
    <property type="entry name" value="PX domain"/>
    <property type="match status" value="1"/>
</dbReference>